<dbReference type="InterPro" id="IPR021734">
    <property type="entry name" value="DUF3303"/>
</dbReference>
<accession>A0A2T0U0G4</accession>
<gene>
    <name evidence="1" type="ORF">LY71_102452</name>
</gene>
<keyword evidence="2" id="KW-1185">Reference proteome</keyword>
<dbReference type="Pfam" id="PF11746">
    <property type="entry name" value="DUF3303"/>
    <property type="match status" value="1"/>
</dbReference>
<dbReference type="OrthoDB" id="6882086at2"/>
<evidence type="ECO:0000313" key="2">
    <source>
        <dbReference type="Proteomes" id="UP000239210"/>
    </source>
</evidence>
<sequence length="100" mass="10980">MKYVITWTAREGGSAGQNEEATQRALELFGKWTPESNLQIHQLVGGLDARTGVCVCETDDPHAIVLTTAYFAPFFSYTVMPVMDVQQTVESIQAATARRG</sequence>
<name>A0A2T0U0G4_9ACTN</name>
<dbReference type="Proteomes" id="UP000239210">
    <property type="component" value="Unassembled WGS sequence"/>
</dbReference>
<dbReference type="EMBL" id="PVTG01000002">
    <property type="protein sequence ID" value="PRY51383.1"/>
    <property type="molecule type" value="Genomic_DNA"/>
</dbReference>
<comment type="caution">
    <text evidence="1">The sequence shown here is derived from an EMBL/GenBank/DDBJ whole genome shotgun (WGS) entry which is preliminary data.</text>
</comment>
<dbReference type="AlphaFoldDB" id="A0A2T0U0G4"/>
<organism evidence="1 2">
    <name type="scientific">Geodermatophilus tzadiensis</name>
    <dbReference type="NCBI Taxonomy" id="1137988"/>
    <lineage>
        <taxon>Bacteria</taxon>
        <taxon>Bacillati</taxon>
        <taxon>Actinomycetota</taxon>
        <taxon>Actinomycetes</taxon>
        <taxon>Geodermatophilales</taxon>
        <taxon>Geodermatophilaceae</taxon>
        <taxon>Geodermatophilus</taxon>
    </lineage>
</organism>
<protein>
    <submittedName>
        <fullName evidence="1">Uncharacterized protein DUF3303</fullName>
    </submittedName>
</protein>
<evidence type="ECO:0000313" key="1">
    <source>
        <dbReference type="EMBL" id="PRY51383.1"/>
    </source>
</evidence>
<dbReference type="RefSeq" id="WP_106275858.1">
    <property type="nucleotide sequence ID" value="NZ_PVTG01000002.1"/>
</dbReference>
<reference evidence="1 2" key="1">
    <citation type="submission" date="2018-03" db="EMBL/GenBank/DDBJ databases">
        <title>Genomic Encyclopedia of Archaeal and Bacterial Type Strains, Phase II (KMG-II): from individual species to whole genera.</title>
        <authorList>
            <person name="Goeker M."/>
        </authorList>
    </citation>
    <scope>NUCLEOTIDE SEQUENCE [LARGE SCALE GENOMIC DNA]</scope>
    <source>
        <strain evidence="1 2">DSM 45416</strain>
    </source>
</reference>
<proteinExistence type="predicted"/>